<name>A0AAC8QCJ6_9BACT</name>
<feature type="domain" description="Methyltransferase type 11" evidence="1">
    <location>
        <begin position="69"/>
        <end position="156"/>
    </location>
</feature>
<reference evidence="3 5" key="2">
    <citation type="submission" date="2018-08" db="EMBL/GenBank/DDBJ databases">
        <title>Genomic Encyclopedia of Archaeal and Bacterial Type Strains, Phase II (KMG-II): from individual species to whole genera.</title>
        <authorList>
            <person name="Goeker M."/>
        </authorList>
    </citation>
    <scope>NUCLEOTIDE SEQUENCE [LARGE SCALE GENOMIC DNA]</scope>
    <source>
        <strain evidence="3 5">DSM 2261</strain>
    </source>
</reference>
<dbReference type="Pfam" id="PF08241">
    <property type="entry name" value="Methyltransf_11"/>
    <property type="match status" value="1"/>
</dbReference>
<protein>
    <submittedName>
        <fullName evidence="3">Methyltransferase family protein</fullName>
    </submittedName>
    <submittedName>
        <fullName evidence="2">SAM-dependent methyltransferase</fullName>
    </submittedName>
</protein>
<dbReference type="Proteomes" id="UP000256345">
    <property type="component" value="Unassembled WGS sequence"/>
</dbReference>
<dbReference type="PANTHER" id="PTHR42912:SF93">
    <property type="entry name" value="N6-ADENOSINE-METHYLTRANSFERASE TMT1A"/>
    <property type="match status" value="1"/>
</dbReference>
<evidence type="ECO:0000313" key="5">
    <source>
        <dbReference type="Proteomes" id="UP000256345"/>
    </source>
</evidence>
<dbReference type="EMBL" id="CP011509">
    <property type="protein sequence ID" value="AKJ04961.1"/>
    <property type="molecule type" value="Genomic_DNA"/>
</dbReference>
<proteinExistence type="predicted"/>
<organism evidence="2 4">
    <name type="scientific">Archangium gephyra</name>
    <dbReference type="NCBI Taxonomy" id="48"/>
    <lineage>
        <taxon>Bacteria</taxon>
        <taxon>Pseudomonadati</taxon>
        <taxon>Myxococcota</taxon>
        <taxon>Myxococcia</taxon>
        <taxon>Myxococcales</taxon>
        <taxon>Cystobacterineae</taxon>
        <taxon>Archangiaceae</taxon>
        <taxon>Archangium</taxon>
    </lineage>
</organism>
<keyword evidence="2" id="KW-0808">Transferase</keyword>
<evidence type="ECO:0000313" key="2">
    <source>
        <dbReference type="EMBL" id="AKJ04961.1"/>
    </source>
</evidence>
<dbReference type="RefSeq" id="WP_053066873.1">
    <property type="nucleotide sequence ID" value="NZ_CP011509.1"/>
</dbReference>
<evidence type="ECO:0000313" key="4">
    <source>
        <dbReference type="Proteomes" id="UP000035579"/>
    </source>
</evidence>
<gene>
    <name evidence="2" type="ORF">AA314_06587</name>
    <name evidence="3" type="ORF">ATI61_10235</name>
</gene>
<keyword evidence="5" id="KW-1185">Reference proteome</keyword>
<dbReference type="InterPro" id="IPR050508">
    <property type="entry name" value="Methyltransf_Superfamily"/>
</dbReference>
<dbReference type="KEGG" id="age:AA314_06587"/>
<evidence type="ECO:0000313" key="3">
    <source>
        <dbReference type="EMBL" id="REG35667.1"/>
    </source>
</evidence>
<dbReference type="CDD" id="cd02440">
    <property type="entry name" value="AdoMet_MTases"/>
    <property type="match status" value="1"/>
</dbReference>
<dbReference type="GO" id="GO:0008757">
    <property type="term" value="F:S-adenosylmethionine-dependent methyltransferase activity"/>
    <property type="evidence" value="ECO:0007669"/>
    <property type="project" value="InterPro"/>
</dbReference>
<dbReference type="GO" id="GO:0032259">
    <property type="term" value="P:methylation"/>
    <property type="evidence" value="ECO:0007669"/>
    <property type="project" value="UniProtKB-KW"/>
</dbReference>
<evidence type="ECO:0000259" key="1">
    <source>
        <dbReference type="Pfam" id="PF08241"/>
    </source>
</evidence>
<reference evidence="2 4" key="1">
    <citation type="submission" date="2015-05" db="EMBL/GenBank/DDBJ databases">
        <title>Genome assembly of Archangium gephyra DSM 2261.</title>
        <authorList>
            <person name="Sharma G."/>
            <person name="Subramanian S."/>
        </authorList>
    </citation>
    <scope>NUCLEOTIDE SEQUENCE [LARGE SCALE GENOMIC DNA]</scope>
    <source>
        <strain evidence="2 4">DSM 2261</strain>
    </source>
</reference>
<dbReference type="AlphaFoldDB" id="A0AAC8QCJ6"/>
<dbReference type="InterPro" id="IPR029063">
    <property type="entry name" value="SAM-dependent_MTases_sf"/>
</dbReference>
<dbReference type="Proteomes" id="UP000035579">
    <property type="component" value="Chromosome"/>
</dbReference>
<dbReference type="SUPFAM" id="SSF53335">
    <property type="entry name" value="S-adenosyl-L-methionine-dependent methyltransferases"/>
    <property type="match status" value="1"/>
</dbReference>
<dbReference type="PANTHER" id="PTHR42912">
    <property type="entry name" value="METHYLTRANSFERASE"/>
    <property type="match status" value="1"/>
</dbReference>
<dbReference type="Gene3D" id="3.40.50.150">
    <property type="entry name" value="Vaccinia Virus protein VP39"/>
    <property type="match status" value="1"/>
</dbReference>
<accession>A0AAC8QCJ6</accession>
<dbReference type="EMBL" id="QUMU01000002">
    <property type="protein sequence ID" value="REG35667.1"/>
    <property type="molecule type" value="Genomic_DNA"/>
</dbReference>
<keyword evidence="2" id="KW-0489">Methyltransferase</keyword>
<dbReference type="InterPro" id="IPR013216">
    <property type="entry name" value="Methyltransf_11"/>
</dbReference>
<sequence>MSPDPSDTLNGQAPASAEELSAETREVVAYYDALAPTYDANRFGNSYGAYLDGLERRALREWLQGPRVLDLACGTGRFLDLASEGLDLSEKMVERARERWPGRRIHHAPAWNIPAADGSYDSVFAVHLFMHLHLGDIRRVMGECRRVLRRGGVLVFDFPNALRRRLVGYQATGWHAGTELMTWDLRMLGGGHWRLTGSRGLALAPIHRLPHAARPAFMAAEVLLGRTPLKHLASYQLVKLEKVD</sequence>